<dbReference type="InterPro" id="IPR043129">
    <property type="entry name" value="ATPase_NBD"/>
</dbReference>
<keyword evidence="5 6" id="KW-0067">ATP-binding</keyword>
<evidence type="ECO:0000256" key="3">
    <source>
        <dbReference type="ARBA" id="ARBA00022741"/>
    </source>
</evidence>
<feature type="binding site" evidence="6">
    <location>
        <position position="19"/>
    </location>
    <ligand>
        <name>ATP</name>
        <dbReference type="ChEBI" id="CHEBI:30616"/>
    </ligand>
</feature>
<dbReference type="GO" id="GO:0006083">
    <property type="term" value="P:acetate metabolic process"/>
    <property type="evidence" value="ECO:0007669"/>
    <property type="project" value="TreeGrafter"/>
</dbReference>
<evidence type="ECO:0000256" key="7">
    <source>
        <dbReference type="RuleBase" id="RU003835"/>
    </source>
</evidence>
<comment type="similarity">
    <text evidence="1 6 7">Belongs to the acetokinase family.</text>
</comment>
<feature type="binding site" evidence="6">
    <location>
        <position position="384"/>
    </location>
    <ligand>
        <name>Mg(2+)</name>
        <dbReference type="ChEBI" id="CHEBI:18420"/>
    </ligand>
</feature>
<dbReference type="NCBIfam" id="TIGR00016">
    <property type="entry name" value="ackA"/>
    <property type="match status" value="1"/>
</dbReference>
<name>W6JSQ9_9MICO</name>
<dbReference type="Pfam" id="PF00871">
    <property type="entry name" value="Acetate_kinase"/>
    <property type="match status" value="1"/>
</dbReference>
<comment type="caution">
    <text evidence="6">Lacks conserved residue(s) required for the propagation of feature annotation.</text>
</comment>
<evidence type="ECO:0000256" key="1">
    <source>
        <dbReference type="ARBA" id="ARBA00008748"/>
    </source>
</evidence>
<dbReference type="PIRSF" id="PIRSF000722">
    <property type="entry name" value="Acetate_prop_kin"/>
    <property type="match status" value="1"/>
</dbReference>
<organism evidence="8 9">
    <name type="scientific">Nostocoides australiense Ben110</name>
    <dbReference type="NCBI Taxonomy" id="1193182"/>
    <lineage>
        <taxon>Bacteria</taxon>
        <taxon>Bacillati</taxon>
        <taxon>Actinomycetota</taxon>
        <taxon>Actinomycetes</taxon>
        <taxon>Micrococcales</taxon>
        <taxon>Intrasporangiaceae</taxon>
        <taxon>Nostocoides</taxon>
    </lineage>
</organism>
<dbReference type="GO" id="GO:0005524">
    <property type="term" value="F:ATP binding"/>
    <property type="evidence" value="ECO:0007669"/>
    <property type="project" value="UniProtKB-KW"/>
</dbReference>
<feature type="site" description="Transition state stabilizer" evidence="6">
    <location>
        <position position="242"/>
    </location>
</feature>
<keyword evidence="4 6" id="KW-0418">Kinase</keyword>
<dbReference type="GO" id="GO:0008776">
    <property type="term" value="F:acetate kinase activity"/>
    <property type="evidence" value="ECO:0007669"/>
    <property type="project" value="UniProtKB-UniRule"/>
</dbReference>
<evidence type="ECO:0000313" key="9">
    <source>
        <dbReference type="Proteomes" id="UP000035763"/>
    </source>
</evidence>
<evidence type="ECO:0000256" key="2">
    <source>
        <dbReference type="ARBA" id="ARBA00022679"/>
    </source>
</evidence>
<dbReference type="UniPathway" id="UPA00340">
    <property type="reaction ID" value="UER00458"/>
</dbReference>
<dbReference type="PRINTS" id="PR00471">
    <property type="entry name" value="ACETATEKNASE"/>
</dbReference>
<dbReference type="PROSITE" id="PS01075">
    <property type="entry name" value="ACETATE_KINASE_1"/>
    <property type="match status" value="1"/>
</dbReference>
<dbReference type="GO" id="GO:0000287">
    <property type="term" value="F:magnesium ion binding"/>
    <property type="evidence" value="ECO:0007669"/>
    <property type="project" value="UniProtKB-UniRule"/>
</dbReference>
<sequence length="399" mass="41595">MTSPDGRVLVVNAGSSSVKYQLLQSDSGEVLAKGLIEQIGESSGGKHRHTVAGTDNTRTGEIGDMTTALASMAAAFADFGPDLDAEPPMAVGGGVVHGGTRFSATTRITAATTDAIRDLIPLAPLHNPANLAGIEAALAQFPDVPQFAVFDTAFHSTLPAAAYTYAVPKVWREDYHVRRYGFHGTSHHYVSARVSALMGRADLATIVLHLGNGCSACAVLDGESVETSMGMTPLEGLVMGTRCGDIDPAVPFHLARTEGLDVDQLDTALNKQSGLLGLTGDNDFRTIAERAAAGDREAQAAIDVVVHRLVKYVGAYAAVLGRLDAIAFAGGIGEHNAALRAAVLGRLGILGVEVDAAANEGADAEALLTTPASRVAAFVIPTNEELQIARECLEHLERP</sequence>
<feature type="binding site" evidence="6">
    <location>
        <position position="12"/>
    </location>
    <ligand>
        <name>Mg(2+)</name>
        <dbReference type="ChEBI" id="CHEBI:18420"/>
    </ligand>
</feature>
<comment type="catalytic activity">
    <reaction evidence="6">
        <text>acetate + ATP = acetyl phosphate + ADP</text>
        <dbReference type="Rhea" id="RHEA:11352"/>
        <dbReference type="ChEBI" id="CHEBI:22191"/>
        <dbReference type="ChEBI" id="CHEBI:30089"/>
        <dbReference type="ChEBI" id="CHEBI:30616"/>
        <dbReference type="ChEBI" id="CHEBI:456216"/>
        <dbReference type="EC" id="2.7.2.1"/>
    </reaction>
</comment>
<dbReference type="InterPro" id="IPR000890">
    <property type="entry name" value="Aliphatic_acid_kin_short-chain"/>
</dbReference>
<dbReference type="GO" id="GO:0006085">
    <property type="term" value="P:acetyl-CoA biosynthetic process"/>
    <property type="evidence" value="ECO:0007669"/>
    <property type="project" value="UniProtKB-UniRule"/>
</dbReference>
<dbReference type="CDD" id="cd24010">
    <property type="entry name" value="ASKHA_NBD_AcK_PK"/>
    <property type="match status" value="1"/>
</dbReference>
<feature type="binding site" evidence="6">
    <location>
        <begin position="209"/>
        <end position="213"/>
    </location>
    <ligand>
        <name>ATP</name>
        <dbReference type="ChEBI" id="CHEBI:30616"/>
    </ligand>
</feature>
<dbReference type="PROSITE" id="PS01076">
    <property type="entry name" value="ACETATE_KINASE_2"/>
    <property type="match status" value="1"/>
</dbReference>
<keyword evidence="2 6" id="KW-0808">Transferase</keyword>
<dbReference type="PANTHER" id="PTHR21060">
    <property type="entry name" value="ACETATE KINASE"/>
    <property type="match status" value="1"/>
</dbReference>
<evidence type="ECO:0000256" key="5">
    <source>
        <dbReference type="ARBA" id="ARBA00022840"/>
    </source>
</evidence>
<comment type="pathway">
    <text evidence="6">Metabolic intermediate biosynthesis; acetyl-CoA biosynthesis; acetyl-CoA from acetate: step 1/2.</text>
</comment>
<dbReference type="RefSeq" id="WP_048697199.1">
    <property type="nucleotide sequence ID" value="NZ_HG764815.1"/>
</dbReference>
<comment type="function">
    <text evidence="6">Catalyzes the formation of acetyl phosphate from acetate and ATP. Can also catalyze the reverse reaction.</text>
</comment>
<proteinExistence type="inferred from homology"/>
<keyword evidence="6" id="KW-0479">Metal-binding</keyword>
<dbReference type="AlphaFoldDB" id="W6JSQ9"/>
<dbReference type="InterPro" id="IPR004372">
    <property type="entry name" value="Ac/propionate_kinase"/>
</dbReference>
<dbReference type="SUPFAM" id="SSF53067">
    <property type="entry name" value="Actin-like ATPase domain"/>
    <property type="match status" value="2"/>
</dbReference>
<evidence type="ECO:0000313" key="8">
    <source>
        <dbReference type="EMBL" id="CCH72103.1"/>
    </source>
</evidence>
<keyword evidence="6" id="KW-0963">Cytoplasm</keyword>
<accession>W6JSQ9</accession>
<feature type="binding site" evidence="6">
    <location>
        <begin position="331"/>
        <end position="335"/>
    </location>
    <ligand>
        <name>ATP</name>
        <dbReference type="ChEBI" id="CHEBI:30616"/>
    </ligand>
</feature>
<comment type="cofactor">
    <cofactor evidence="6">
        <name>Mg(2+)</name>
        <dbReference type="ChEBI" id="CHEBI:18420"/>
    </cofactor>
    <cofactor evidence="6">
        <name>Mn(2+)</name>
        <dbReference type="ChEBI" id="CHEBI:29035"/>
    </cofactor>
    <text evidence="6">Mg(2+). Can also accept Mn(2+).</text>
</comment>
<dbReference type="InterPro" id="IPR023865">
    <property type="entry name" value="Aliphatic_acid_kinase_CS"/>
</dbReference>
<feature type="binding site" evidence="6">
    <location>
        <begin position="283"/>
        <end position="285"/>
    </location>
    <ligand>
        <name>ATP</name>
        <dbReference type="ChEBI" id="CHEBI:30616"/>
    </ligand>
</feature>
<comment type="caution">
    <text evidence="8">The sequence shown here is derived from an EMBL/GenBank/DDBJ whole genome shotgun (WGS) entry which is preliminary data.</text>
</comment>
<keyword evidence="3 6" id="KW-0547">Nucleotide-binding</keyword>
<evidence type="ECO:0000256" key="6">
    <source>
        <dbReference type="HAMAP-Rule" id="MF_00020"/>
    </source>
</evidence>
<dbReference type="OrthoDB" id="9802453at2"/>
<feature type="active site" description="Proton donor/acceptor" evidence="6">
    <location>
        <position position="151"/>
    </location>
</feature>
<dbReference type="EMBL" id="CAJA01000041">
    <property type="protein sequence ID" value="CCH72103.1"/>
    <property type="molecule type" value="Genomic_DNA"/>
</dbReference>
<reference evidence="8 9" key="1">
    <citation type="journal article" date="2013" name="ISME J.">
        <title>A metabolic model for members of the genus Tetrasphaera involved in enhanced biological phosphorus removal.</title>
        <authorList>
            <person name="Kristiansen R."/>
            <person name="Nguyen H.T.T."/>
            <person name="Saunders A.M."/>
            <person name="Nielsen J.L."/>
            <person name="Wimmer R."/>
            <person name="Le V.Q."/>
            <person name="McIlroy S.J."/>
            <person name="Petrovski S."/>
            <person name="Seviour R.J."/>
            <person name="Calteau A."/>
            <person name="Nielsen K.L."/>
            <person name="Nielsen P.H."/>
        </authorList>
    </citation>
    <scope>NUCLEOTIDE SEQUENCE [LARGE SCALE GENOMIC DNA]</scope>
    <source>
        <strain evidence="8 9">Ben110</strain>
    </source>
</reference>
<dbReference type="EC" id="2.7.2.1" evidence="6"/>
<comment type="subcellular location">
    <subcellularLocation>
        <location evidence="6">Cytoplasm</location>
    </subcellularLocation>
</comment>
<keyword evidence="9" id="KW-1185">Reference proteome</keyword>
<dbReference type="HAMAP" id="MF_00020">
    <property type="entry name" value="Acetate_kinase"/>
    <property type="match status" value="1"/>
</dbReference>
<gene>
    <name evidence="6 8" type="primary">ackA</name>
    <name evidence="8" type="ORF">BN11_1350008</name>
</gene>
<dbReference type="STRING" id="1193182.BN11_1350008"/>
<dbReference type="Proteomes" id="UP000035763">
    <property type="component" value="Unassembled WGS sequence"/>
</dbReference>
<comment type="subunit">
    <text evidence="6">Homodimer.</text>
</comment>
<keyword evidence="6" id="KW-0460">Magnesium</keyword>
<dbReference type="Gene3D" id="3.30.420.40">
    <property type="match status" value="2"/>
</dbReference>
<dbReference type="PANTHER" id="PTHR21060:SF15">
    <property type="entry name" value="ACETATE KINASE-RELATED"/>
    <property type="match status" value="1"/>
</dbReference>
<feature type="site" description="Transition state stabilizer" evidence="6">
    <location>
        <position position="183"/>
    </location>
</feature>
<evidence type="ECO:0000256" key="4">
    <source>
        <dbReference type="ARBA" id="ARBA00022777"/>
    </source>
</evidence>
<dbReference type="GO" id="GO:0005737">
    <property type="term" value="C:cytoplasm"/>
    <property type="evidence" value="ECO:0007669"/>
    <property type="project" value="UniProtKB-SubCell"/>
</dbReference>
<protein>
    <recommendedName>
        <fullName evidence="6">Acetate kinase</fullName>
        <ecNumber evidence="6">2.7.2.1</ecNumber>
    </recommendedName>
    <alternativeName>
        <fullName evidence="6">Acetokinase</fullName>
    </alternativeName>
</protein>